<dbReference type="EMBL" id="FQVL01000001">
    <property type="protein sequence ID" value="SHE46095.1"/>
    <property type="molecule type" value="Genomic_DNA"/>
</dbReference>
<feature type="transmembrane region" description="Helical" evidence="1">
    <location>
        <begin position="34"/>
        <end position="56"/>
    </location>
</feature>
<reference evidence="2 3" key="1">
    <citation type="submission" date="2016-11" db="EMBL/GenBank/DDBJ databases">
        <authorList>
            <person name="Jaros S."/>
            <person name="Januszkiewicz K."/>
            <person name="Wedrychowicz H."/>
        </authorList>
    </citation>
    <scope>NUCLEOTIDE SEQUENCE [LARGE SCALE GENOMIC DNA]</scope>
    <source>
        <strain evidence="2 3">DSM 44666</strain>
    </source>
</reference>
<protein>
    <submittedName>
        <fullName evidence="2">Uncharacterized protein</fullName>
    </submittedName>
</protein>
<dbReference type="AlphaFoldDB" id="A0A1M4TNX6"/>
<keyword evidence="1" id="KW-0812">Transmembrane</keyword>
<evidence type="ECO:0000313" key="3">
    <source>
        <dbReference type="Proteomes" id="UP000184476"/>
    </source>
</evidence>
<proteinExistence type="predicted"/>
<evidence type="ECO:0000313" key="2">
    <source>
        <dbReference type="EMBL" id="SHE46095.1"/>
    </source>
</evidence>
<dbReference type="Proteomes" id="UP000184476">
    <property type="component" value="Unassembled WGS sequence"/>
</dbReference>
<organism evidence="2 3">
    <name type="scientific">Seinonella peptonophila</name>
    <dbReference type="NCBI Taxonomy" id="112248"/>
    <lineage>
        <taxon>Bacteria</taxon>
        <taxon>Bacillati</taxon>
        <taxon>Bacillota</taxon>
        <taxon>Bacilli</taxon>
        <taxon>Bacillales</taxon>
        <taxon>Thermoactinomycetaceae</taxon>
        <taxon>Seinonella</taxon>
    </lineage>
</organism>
<keyword evidence="3" id="KW-1185">Reference proteome</keyword>
<dbReference type="OrthoDB" id="2660621at2"/>
<gene>
    <name evidence="2" type="ORF">SAMN05444392_101560</name>
</gene>
<feature type="transmembrane region" description="Helical" evidence="1">
    <location>
        <begin position="12"/>
        <end position="28"/>
    </location>
</feature>
<name>A0A1M4TNX6_9BACL</name>
<evidence type="ECO:0000256" key="1">
    <source>
        <dbReference type="SAM" id="Phobius"/>
    </source>
</evidence>
<keyword evidence="1" id="KW-1133">Transmembrane helix</keyword>
<dbReference type="RefSeq" id="WP_073151530.1">
    <property type="nucleotide sequence ID" value="NZ_FQVL01000001.1"/>
</dbReference>
<sequence>MSTFSTTQKGWHFLVLALFAIGFIVELIQHPISIILPLVLIGVIYYLYKFPPAWLIRLSTRTDRRFIHPRSQPQKAINKRAKKHSFRVINGKKKRSL</sequence>
<keyword evidence="1" id="KW-0472">Membrane</keyword>
<accession>A0A1M4TNX6</accession>
<dbReference type="STRING" id="112248.SAMN05444392_101560"/>